<evidence type="ECO:0000313" key="4">
    <source>
        <dbReference type="Proteomes" id="UP000054093"/>
    </source>
</evidence>
<evidence type="ECO:0000259" key="2">
    <source>
        <dbReference type="Pfam" id="PF00582"/>
    </source>
</evidence>
<dbReference type="InterPro" id="IPR006016">
    <property type="entry name" value="UspA"/>
</dbReference>
<proteinExistence type="inferred from homology"/>
<dbReference type="SUPFAM" id="SSF52402">
    <property type="entry name" value="Adenine nucleotide alpha hydrolases-like"/>
    <property type="match status" value="1"/>
</dbReference>
<dbReference type="AlphaFoldDB" id="E7G3H5"/>
<accession>E7G3H5</accession>
<protein>
    <recommendedName>
        <fullName evidence="2">UspA domain-containing protein</fullName>
    </recommendedName>
</protein>
<dbReference type="PANTHER" id="PTHR46268:SF15">
    <property type="entry name" value="UNIVERSAL STRESS PROTEIN HP_0031"/>
    <property type="match status" value="1"/>
</dbReference>
<gene>
    <name evidence="3" type="ORF">HSUHS5_0497</name>
</gene>
<dbReference type="CDD" id="cd00293">
    <property type="entry name" value="USP-like"/>
    <property type="match status" value="1"/>
</dbReference>
<dbReference type="InterPro" id="IPR014729">
    <property type="entry name" value="Rossmann-like_a/b/a_fold"/>
</dbReference>
<dbReference type="Gene3D" id="3.40.50.620">
    <property type="entry name" value="HUPs"/>
    <property type="match status" value="1"/>
</dbReference>
<reference evidence="3 4" key="1">
    <citation type="journal article" date="2011" name="Vet. Res.">
        <title>Genome sequence of Helicobacter suis supports its role in gastric pathology.</title>
        <authorList>
            <person name="Vermoote M."/>
            <person name="Vandekerckhove T.T."/>
            <person name="Flahou B."/>
            <person name="Pasmans F."/>
            <person name="Smet A."/>
            <person name="De Groote D."/>
            <person name="Van Criekinge W."/>
            <person name="Ducatelle R."/>
            <person name="Haesebrouck F."/>
        </authorList>
    </citation>
    <scope>NUCLEOTIDE SEQUENCE [LARGE SCALE GENOMIC DNA]</scope>
    <source>
        <strain evidence="3 4">HS5</strain>
    </source>
</reference>
<dbReference type="Pfam" id="PF00582">
    <property type="entry name" value="Usp"/>
    <property type="match status" value="1"/>
</dbReference>
<dbReference type="PANTHER" id="PTHR46268">
    <property type="entry name" value="STRESS RESPONSE PROTEIN NHAX"/>
    <property type="match status" value="1"/>
</dbReference>
<organism evidence="3 4">
    <name type="scientific">Helicobacter suis HS5</name>
    <dbReference type="NCBI Taxonomy" id="710394"/>
    <lineage>
        <taxon>Bacteria</taxon>
        <taxon>Pseudomonadati</taxon>
        <taxon>Campylobacterota</taxon>
        <taxon>Epsilonproteobacteria</taxon>
        <taxon>Campylobacterales</taxon>
        <taxon>Helicobacteraceae</taxon>
        <taxon>Helicobacter</taxon>
    </lineage>
</organism>
<evidence type="ECO:0000256" key="1">
    <source>
        <dbReference type="ARBA" id="ARBA00008791"/>
    </source>
</evidence>
<comment type="similarity">
    <text evidence="1">Belongs to the universal stress protein A family.</text>
</comment>
<evidence type="ECO:0000313" key="3">
    <source>
        <dbReference type="EMBL" id="EFX42073.1"/>
    </source>
</evidence>
<feature type="domain" description="UspA" evidence="2">
    <location>
        <begin position="5"/>
        <end position="140"/>
    </location>
</feature>
<sequence length="140" mass="15516">MAMLRVLFGISDTQECRSGVDAAIRLFSRIKDVHFTLVHVSPEVLIYPESGIMNYSQTEVVANEQSSKLIEEFTQLFTQQQIACEAVLKMGNPVDVVLEMAPGFDLLVIGASESSMFYKLFGSHQNSFIDNSPIPVLVAK</sequence>
<name>E7G3H5_9HELI</name>
<comment type="caution">
    <text evidence="3">The sequence shown here is derived from an EMBL/GenBank/DDBJ whole genome shotgun (WGS) entry which is preliminary data.</text>
</comment>
<dbReference type="Proteomes" id="UP000054093">
    <property type="component" value="Unassembled WGS sequence"/>
</dbReference>
<dbReference type="EMBL" id="ADHO01000086">
    <property type="protein sequence ID" value="EFX42073.1"/>
    <property type="molecule type" value="Genomic_DNA"/>
</dbReference>